<dbReference type="InterPro" id="IPR037523">
    <property type="entry name" value="VOC_core"/>
</dbReference>
<dbReference type="InterPro" id="IPR004360">
    <property type="entry name" value="Glyas_Fos-R_dOase_dom"/>
</dbReference>
<organism evidence="3 4">
    <name type="scientific">Trichodelitschia bisporula</name>
    <dbReference type="NCBI Taxonomy" id="703511"/>
    <lineage>
        <taxon>Eukaryota</taxon>
        <taxon>Fungi</taxon>
        <taxon>Dikarya</taxon>
        <taxon>Ascomycota</taxon>
        <taxon>Pezizomycotina</taxon>
        <taxon>Dothideomycetes</taxon>
        <taxon>Dothideomycetes incertae sedis</taxon>
        <taxon>Phaeotrichales</taxon>
        <taxon>Phaeotrichaceae</taxon>
        <taxon>Trichodelitschia</taxon>
    </lineage>
</organism>
<reference evidence="3" key="1">
    <citation type="journal article" date="2020" name="Stud. Mycol.">
        <title>101 Dothideomycetes genomes: a test case for predicting lifestyles and emergence of pathogens.</title>
        <authorList>
            <person name="Haridas S."/>
            <person name="Albert R."/>
            <person name="Binder M."/>
            <person name="Bloem J."/>
            <person name="Labutti K."/>
            <person name="Salamov A."/>
            <person name="Andreopoulos B."/>
            <person name="Baker S."/>
            <person name="Barry K."/>
            <person name="Bills G."/>
            <person name="Bluhm B."/>
            <person name="Cannon C."/>
            <person name="Castanera R."/>
            <person name="Culley D."/>
            <person name="Daum C."/>
            <person name="Ezra D."/>
            <person name="Gonzalez J."/>
            <person name="Henrissat B."/>
            <person name="Kuo A."/>
            <person name="Liang C."/>
            <person name="Lipzen A."/>
            <person name="Lutzoni F."/>
            <person name="Magnuson J."/>
            <person name="Mondo S."/>
            <person name="Nolan M."/>
            <person name="Ohm R."/>
            <person name="Pangilinan J."/>
            <person name="Park H.-J."/>
            <person name="Ramirez L."/>
            <person name="Alfaro M."/>
            <person name="Sun H."/>
            <person name="Tritt A."/>
            <person name="Yoshinaga Y."/>
            <person name="Zwiers L.-H."/>
            <person name="Turgeon B."/>
            <person name="Goodwin S."/>
            <person name="Spatafora J."/>
            <person name="Crous P."/>
            <person name="Grigoriev I."/>
        </authorList>
    </citation>
    <scope>NUCLEOTIDE SEQUENCE</scope>
    <source>
        <strain evidence="3">CBS 262.69</strain>
    </source>
</reference>
<protein>
    <submittedName>
        <fullName evidence="3">Biphenyl-2,3-diol 1,2-dioxygenase, variant</fullName>
    </submittedName>
</protein>
<proteinExistence type="inferred from homology"/>
<gene>
    <name evidence="3" type="ORF">EJ06DRAFT_528631</name>
</gene>
<dbReference type="Pfam" id="PF00903">
    <property type="entry name" value="Glyoxalase"/>
    <property type="match status" value="1"/>
</dbReference>
<dbReference type="OrthoDB" id="5371818at2759"/>
<dbReference type="AlphaFoldDB" id="A0A6G1I2I5"/>
<dbReference type="Proteomes" id="UP000799640">
    <property type="component" value="Unassembled WGS sequence"/>
</dbReference>
<dbReference type="Gene3D" id="3.10.180.10">
    <property type="entry name" value="2,3-Dihydroxybiphenyl 1,2-Dioxygenase, domain 1"/>
    <property type="match status" value="1"/>
</dbReference>
<dbReference type="PROSITE" id="PS51819">
    <property type="entry name" value="VOC"/>
    <property type="match status" value="1"/>
</dbReference>
<dbReference type="SUPFAM" id="SSF54593">
    <property type="entry name" value="Glyoxalase/Bleomycin resistance protein/Dihydroxybiphenyl dioxygenase"/>
    <property type="match status" value="1"/>
</dbReference>
<dbReference type="GO" id="GO:0051213">
    <property type="term" value="F:dioxygenase activity"/>
    <property type="evidence" value="ECO:0007669"/>
    <property type="project" value="UniProtKB-KW"/>
</dbReference>
<accession>A0A6G1I2I5</accession>
<dbReference type="PANTHER" id="PTHR21366">
    <property type="entry name" value="GLYOXALASE FAMILY PROTEIN"/>
    <property type="match status" value="1"/>
</dbReference>
<evidence type="ECO:0000259" key="2">
    <source>
        <dbReference type="PROSITE" id="PS51819"/>
    </source>
</evidence>
<evidence type="ECO:0000313" key="3">
    <source>
        <dbReference type="EMBL" id="KAF2402523.1"/>
    </source>
</evidence>
<dbReference type="CDD" id="cd07253">
    <property type="entry name" value="GLOD5"/>
    <property type="match status" value="1"/>
</dbReference>
<keyword evidence="4" id="KW-1185">Reference proteome</keyword>
<dbReference type="InterPro" id="IPR029068">
    <property type="entry name" value="Glyas_Bleomycin-R_OHBP_Dase"/>
</dbReference>
<feature type="domain" description="VOC" evidence="2">
    <location>
        <begin position="9"/>
        <end position="137"/>
    </location>
</feature>
<evidence type="ECO:0000256" key="1">
    <source>
        <dbReference type="ARBA" id="ARBA00010363"/>
    </source>
</evidence>
<dbReference type="InterPro" id="IPR050383">
    <property type="entry name" value="GlyoxalaseI/FosfomycinResist"/>
</dbReference>
<keyword evidence="3" id="KW-0560">Oxidoreductase</keyword>
<sequence>MAPIVTVTQLDHLVLTVTDIRTTIAWYTQTLGMSHVSFHSPKDPRVQRHALTFGGQKINLHRAGAEFEPRAERATPGSADLCFLTETPVDEMLVALKRERIEVLEGGVVVDRIGARGMLRSVYVRDPDGNLVEISNEMDPNEAAA</sequence>
<name>A0A6G1I2I5_9PEZI</name>
<dbReference type="PANTHER" id="PTHR21366:SF14">
    <property type="entry name" value="GLYOXALASE DOMAIN-CONTAINING PROTEIN 5"/>
    <property type="match status" value="1"/>
</dbReference>
<dbReference type="EMBL" id="ML996691">
    <property type="protein sequence ID" value="KAF2402523.1"/>
    <property type="molecule type" value="Genomic_DNA"/>
</dbReference>
<evidence type="ECO:0000313" key="4">
    <source>
        <dbReference type="Proteomes" id="UP000799640"/>
    </source>
</evidence>
<comment type="similarity">
    <text evidence="1">Belongs to the glyoxalase I family.</text>
</comment>
<keyword evidence="3" id="KW-0223">Dioxygenase</keyword>